<dbReference type="PANTHER" id="PTHR14255:SF3">
    <property type="entry name" value="SULFITE EXPORTER TAUE_SAFE FAMILY PROTEIN 5-RELATED"/>
    <property type="match status" value="1"/>
</dbReference>
<dbReference type="InterPro" id="IPR002781">
    <property type="entry name" value="TM_pro_TauE-like"/>
</dbReference>
<evidence type="ECO:0000256" key="2">
    <source>
        <dbReference type="ARBA" id="ARBA00022692"/>
    </source>
</evidence>
<feature type="transmembrane region" description="Helical" evidence="5">
    <location>
        <begin position="158"/>
        <end position="179"/>
    </location>
</feature>
<dbReference type="GO" id="GO:0031464">
    <property type="term" value="C:Cul4A-RING E3 ubiquitin ligase complex"/>
    <property type="evidence" value="ECO:0007669"/>
    <property type="project" value="TreeGrafter"/>
</dbReference>
<keyword evidence="2 5" id="KW-0812">Transmembrane</keyword>
<reference evidence="6" key="1">
    <citation type="submission" date="2021-01" db="EMBL/GenBank/DDBJ databases">
        <authorList>
            <person name="Corre E."/>
            <person name="Pelletier E."/>
            <person name="Niang G."/>
            <person name="Scheremetjew M."/>
            <person name="Finn R."/>
            <person name="Kale V."/>
            <person name="Holt S."/>
            <person name="Cochrane G."/>
            <person name="Meng A."/>
            <person name="Brown T."/>
            <person name="Cohen L."/>
        </authorList>
    </citation>
    <scope>NUCLEOTIDE SEQUENCE</scope>
    <source>
        <strain evidence="6">Ras09</strain>
    </source>
</reference>
<feature type="transmembrane region" description="Helical" evidence="5">
    <location>
        <begin position="103"/>
        <end position="120"/>
    </location>
</feature>
<evidence type="ECO:0000256" key="5">
    <source>
        <dbReference type="SAM" id="Phobius"/>
    </source>
</evidence>
<dbReference type="GO" id="GO:0016020">
    <property type="term" value="C:membrane"/>
    <property type="evidence" value="ECO:0007669"/>
    <property type="project" value="UniProtKB-SubCell"/>
</dbReference>
<organism evidence="6">
    <name type="scientific">Strombidium rassoulzadegani</name>
    <dbReference type="NCBI Taxonomy" id="1082188"/>
    <lineage>
        <taxon>Eukaryota</taxon>
        <taxon>Sar</taxon>
        <taxon>Alveolata</taxon>
        <taxon>Ciliophora</taxon>
        <taxon>Intramacronucleata</taxon>
        <taxon>Spirotrichea</taxon>
        <taxon>Oligotrichia</taxon>
        <taxon>Strombidiidae</taxon>
        <taxon>Strombidium</taxon>
    </lineage>
</organism>
<evidence type="ECO:0000313" key="6">
    <source>
        <dbReference type="EMBL" id="CAE0231899.1"/>
    </source>
</evidence>
<sequence>MGFDKCSVGDWTTVSLFCVFCGFITYFAAKNVGEEQKLKRKYGNINLVDSDLIFEGKTLFTVLWLAFLGGWVAGALGLGGGSIYNPLLLTMGVPPKVSSSTGMYLVTFSKISACLIYFLSGELNMEYGAWIAFWSTFGSCFGLYGAKIYMEKYGRQSVIVFFLVAVLGISVLGIPYFGYKDLKASYDRDPDSIMQFRSLCGNNGH</sequence>
<gene>
    <name evidence="6" type="ORF">SRAS04492_LOCUS3697</name>
</gene>
<feature type="transmembrane region" description="Helical" evidence="5">
    <location>
        <begin position="127"/>
        <end position="146"/>
    </location>
</feature>
<name>A0A7S3CME8_9SPIT</name>
<evidence type="ECO:0008006" key="7">
    <source>
        <dbReference type="Google" id="ProtNLM"/>
    </source>
</evidence>
<evidence type="ECO:0000256" key="1">
    <source>
        <dbReference type="ARBA" id="ARBA00004141"/>
    </source>
</evidence>
<proteinExistence type="predicted"/>
<keyword evidence="4 5" id="KW-0472">Membrane</keyword>
<dbReference type="Pfam" id="PF01925">
    <property type="entry name" value="TauE"/>
    <property type="match status" value="1"/>
</dbReference>
<keyword evidence="3 5" id="KW-1133">Transmembrane helix</keyword>
<comment type="subcellular location">
    <subcellularLocation>
        <location evidence="1">Membrane</location>
        <topology evidence="1">Multi-pass membrane protein</topology>
    </subcellularLocation>
</comment>
<dbReference type="EMBL" id="HBIA01007182">
    <property type="protein sequence ID" value="CAE0231899.1"/>
    <property type="molecule type" value="Transcribed_RNA"/>
</dbReference>
<dbReference type="AlphaFoldDB" id="A0A7S3CME8"/>
<feature type="transmembrane region" description="Helical" evidence="5">
    <location>
        <begin position="62"/>
        <end position="83"/>
    </location>
</feature>
<dbReference type="PANTHER" id="PTHR14255">
    <property type="entry name" value="CEREBLON"/>
    <property type="match status" value="1"/>
</dbReference>
<evidence type="ECO:0000256" key="3">
    <source>
        <dbReference type="ARBA" id="ARBA00022989"/>
    </source>
</evidence>
<accession>A0A7S3CME8</accession>
<dbReference type="GO" id="GO:0016567">
    <property type="term" value="P:protein ubiquitination"/>
    <property type="evidence" value="ECO:0007669"/>
    <property type="project" value="TreeGrafter"/>
</dbReference>
<feature type="transmembrane region" description="Helical" evidence="5">
    <location>
        <begin position="12"/>
        <end position="29"/>
    </location>
</feature>
<protein>
    <recommendedName>
        <fullName evidence="7">Sulfite exporter TauE/SafE family protein</fullName>
    </recommendedName>
</protein>
<evidence type="ECO:0000256" key="4">
    <source>
        <dbReference type="ARBA" id="ARBA00023136"/>
    </source>
</evidence>